<dbReference type="PANTHER" id="PTHR30435">
    <property type="entry name" value="FLAGELLAR PROTEIN"/>
    <property type="match status" value="1"/>
</dbReference>
<dbReference type="RefSeq" id="WP_015256563.1">
    <property type="nucleotide sequence ID" value="NZ_CAJRAY010000081.1"/>
</dbReference>
<keyword evidence="6" id="KW-0966">Cell projection</keyword>
<reference evidence="6 7" key="1">
    <citation type="submission" date="2021-04" db="EMBL/GenBank/DDBJ databases">
        <authorList>
            <person name="Rakotoarivonina H."/>
        </authorList>
    </citation>
    <scope>NUCLEOTIDE SEQUENCE [LARGE SCALE GENOMIC DNA]</scope>
    <source>
        <strain evidence="6 7">XE</strain>
    </source>
</reference>
<keyword evidence="6" id="KW-0282">Flagellum</keyword>
<name>A0ABM8V792_THEXY</name>
<keyword evidence="7" id="KW-1185">Reference proteome</keyword>
<dbReference type="SUPFAM" id="SSF117143">
    <property type="entry name" value="Flagellar hook protein flgE"/>
    <property type="match status" value="1"/>
</dbReference>
<comment type="caution">
    <text evidence="6">The sequence shown here is derived from an EMBL/GenBank/DDBJ whole genome shotgun (WGS) entry which is preliminary data.</text>
</comment>
<proteinExistence type="inferred from homology"/>
<keyword evidence="2" id="KW-0975">Bacterial flagellum</keyword>
<gene>
    <name evidence="6" type="primary">txxe 2886-flhP</name>
    <name evidence="6" type="ORF">TXXE_15710</name>
</gene>
<evidence type="ECO:0000256" key="2">
    <source>
        <dbReference type="RuleBase" id="RU362116"/>
    </source>
</evidence>
<comment type="similarity">
    <text evidence="1 2">Belongs to the flagella basal body rod proteins family.</text>
</comment>
<protein>
    <submittedName>
        <fullName evidence="6">Flagellar hook-basal body protein</fullName>
    </submittedName>
</protein>
<feature type="domain" description="Flagellar basal-body/hook protein C-terminal" evidence="4">
    <location>
        <begin position="231"/>
        <end position="274"/>
    </location>
</feature>
<dbReference type="InterPro" id="IPR053967">
    <property type="entry name" value="LlgE_F_G-like_D1"/>
</dbReference>
<dbReference type="NCBIfam" id="TIGR03506">
    <property type="entry name" value="FlgEFG_subfam"/>
    <property type="match status" value="1"/>
</dbReference>
<evidence type="ECO:0000259" key="3">
    <source>
        <dbReference type="Pfam" id="PF00460"/>
    </source>
</evidence>
<dbReference type="Pfam" id="PF06429">
    <property type="entry name" value="Flg_bbr_C"/>
    <property type="match status" value="1"/>
</dbReference>
<dbReference type="Pfam" id="PF22692">
    <property type="entry name" value="LlgE_F_G_D1"/>
    <property type="match status" value="1"/>
</dbReference>
<evidence type="ECO:0000259" key="4">
    <source>
        <dbReference type="Pfam" id="PF06429"/>
    </source>
</evidence>
<keyword evidence="6" id="KW-0969">Cilium</keyword>
<dbReference type="Pfam" id="PF00460">
    <property type="entry name" value="Flg_bb_rod"/>
    <property type="match status" value="1"/>
</dbReference>
<sequence length="277" mass="29632">MNSSMINAMTSMNAMQRKLDLIADNIANLNTAGYKRKSASFEDLLTTAKQQDERFAQAGRLTPLGFTIGWGARMTQVQQDLSQGSIQITDNPYDLAIHGNALFEVITDDAGTRAYTRSGAFRATLNAAGDIVVTTADGYPVVVRDEGGAEGPLLLPAGYELQVDAQGRVSAVSVDGSDRLALGQLKLVEPVRPDALLAAADNLYTIADGVDAADVFRDVLPGEEDDVRITQGALEQSNVQLETEMSELLMVQRAYQLSARALSSADTMMSLANGLRA</sequence>
<comment type="subcellular location">
    <subcellularLocation>
        <location evidence="2">Bacterial flagellum basal body</location>
    </subcellularLocation>
</comment>
<dbReference type="InterPro" id="IPR001444">
    <property type="entry name" value="Flag_bb_rod_N"/>
</dbReference>
<dbReference type="EMBL" id="CAJRAY010000081">
    <property type="protein sequence ID" value="CAG5091453.1"/>
    <property type="molecule type" value="Genomic_DNA"/>
</dbReference>
<dbReference type="PANTHER" id="PTHR30435:SF19">
    <property type="entry name" value="FLAGELLAR BASAL-BODY ROD PROTEIN FLGG"/>
    <property type="match status" value="1"/>
</dbReference>
<feature type="domain" description="Flagellar basal body rod protein N-terminal" evidence="3">
    <location>
        <begin position="7"/>
        <end position="35"/>
    </location>
</feature>
<feature type="domain" description="Flagellar hook protein FlgE/F/G-like D1" evidence="5">
    <location>
        <begin position="96"/>
        <end position="171"/>
    </location>
</feature>
<evidence type="ECO:0000256" key="1">
    <source>
        <dbReference type="ARBA" id="ARBA00009677"/>
    </source>
</evidence>
<dbReference type="Proteomes" id="UP000681526">
    <property type="component" value="Unassembled WGS sequence"/>
</dbReference>
<organism evidence="6 7">
    <name type="scientific">Thermobacillus xylanilyticus</name>
    <dbReference type="NCBI Taxonomy" id="76633"/>
    <lineage>
        <taxon>Bacteria</taxon>
        <taxon>Bacillati</taxon>
        <taxon>Bacillota</taxon>
        <taxon>Bacilli</taxon>
        <taxon>Bacillales</taxon>
        <taxon>Paenibacillaceae</taxon>
        <taxon>Thermobacillus</taxon>
    </lineage>
</organism>
<evidence type="ECO:0000313" key="7">
    <source>
        <dbReference type="Proteomes" id="UP000681526"/>
    </source>
</evidence>
<dbReference type="InterPro" id="IPR010930">
    <property type="entry name" value="Flg_bb/hook_C_dom"/>
</dbReference>
<evidence type="ECO:0000313" key="6">
    <source>
        <dbReference type="EMBL" id="CAG5091453.1"/>
    </source>
</evidence>
<dbReference type="InterPro" id="IPR037925">
    <property type="entry name" value="FlgE/F/G-like"/>
</dbReference>
<evidence type="ECO:0000259" key="5">
    <source>
        <dbReference type="Pfam" id="PF22692"/>
    </source>
</evidence>
<accession>A0ABM8V792</accession>
<dbReference type="InterPro" id="IPR020013">
    <property type="entry name" value="Flagellar_FlgE/F/G"/>
</dbReference>